<name>A0A1I5RXW4_9SPHN</name>
<feature type="region of interest" description="Disordered" evidence="1">
    <location>
        <begin position="1"/>
        <end position="48"/>
    </location>
</feature>
<evidence type="ECO:0000256" key="1">
    <source>
        <dbReference type="SAM" id="MobiDB-lite"/>
    </source>
</evidence>
<organism evidence="2 3">
    <name type="scientific">Sphingomonas rubra</name>
    <dbReference type="NCBI Taxonomy" id="634430"/>
    <lineage>
        <taxon>Bacteria</taxon>
        <taxon>Pseudomonadati</taxon>
        <taxon>Pseudomonadota</taxon>
        <taxon>Alphaproteobacteria</taxon>
        <taxon>Sphingomonadales</taxon>
        <taxon>Sphingomonadaceae</taxon>
        <taxon>Sphingomonas</taxon>
    </lineage>
</organism>
<proteinExistence type="predicted"/>
<sequence>MMPDTDHNPDPRTAPDDAEDASNQGKSAQAPAEGADDLSPENDGSPQG</sequence>
<feature type="compositionally biased region" description="Basic and acidic residues" evidence="1">
    <location>
        <begin position="1"/>
        <end position="15"/>
    </location>
</feature>
<protein>
    <submittedName>
        <fullName evidence="2">Uncharacterized protein</fullName>
    </submittedName>
</protein>
<evidence type="ECO:0000313" key="3">
    <source>
        <dbReference type="Proteomes" id="UP000199586"/>
    </source>
</evidence>
<evidence type="ECO:0000313" key="2">
    <source>
        <dbReference type="EMBL" id="SFP63369.1"/>
    </source>
</evidence>
<dbReference type="EMBL" id="FOXP01000004">
    <property type="protein sequence ID" value="SFP63369.1"/>
    <property type="molecule type" value="Genomic_DNA"/>
</dbReference>
<gene>
    <name evidence="2" type="ORF">SAMN04488241_104209</name>
</gene>
<accession>A0A1I5RXW4</accession>
<dbReference type="STRING" id="634430.SAMN04488241_104209"/>
<dbReference type="RefSeq" id="WP_177200108.1">
    <property type="nucleotide sequence ID" value="NZ_FOXP01000004.1"/>
</dbReference>
<dbReference type="AlphaFoldDB" id="A0A1I5RXW4"/>
<dbReference type="Proteomes" id="UP000199586">
    <property type="component" value="Unassembled WGS sequence"/>
</dbReference>
<reference evidence="2 3" key="1">
    <citation type="submission" date="2016-10" db="EMBL/GenBank/DDBJ databases">
        <authorList>
            <person name="de Groot N.N."/>
        </authorList>
    </citation>
    <scope>NUCLEOTIDE SEQUENCE [LARGE SCALE GENOMIC DNA]</scope>
    <source>
        <strain evidence="2 3">CGMCC 1.9113</strain>
    </source>
</reference>
<keyword evidence="3" id="KW-1185">Reference proteome</keyword>